<dbReference type="PANTHER" id="PTHR30469:SF11">
    <property type="entry name" value="BLL4320 PROTEIN"/>
    <property type="match status" value="1"/>
</dbReference>
<dbReference type="Pfam" id="PF25954">
    <property type="entry name" value="Beta-barrel_RND_2"/>
    <property type="match status" value="1"/>
</dbReference>
<sequence>MSRRKAWLTLIILIVLLFGTISFFIYRHIQAGMKMLAAFIPPPATVSAVKVTETSWQPYLQSVGSLVAVNGVNVTSQVSGQVERILFQSGDFVEKGRPLVQLDDRTEQANLLQYKAKLKLDQLTYDRDRSLLKKNAISRQDVDTALTSLEQTKAQMLATEVSISQKLIRAPFSGKIGIRNVNLGQYISPGTNIVSLQSINPLHVNFSLPQEDMNKIKLGQKISAHVDTFASREFTGTITAMNSEVDSNTRTIEIQASLPNPKHELYPGMFTTVQIYLPVLPKVLTLPHTAVTYTLYGNSVYLIQLNGKTNQQGEPTGTVTRISIQTGDQRGNTVVINKGLKAGDLIVDGGQLKLENGATIALKNTTQ</sequence>
<accession>A0A1L6TG18</accession>
<dbReference type="InterPro" id="IPR058625">
    <property type="entry name" value="MdtA-like_BSH"/>
</dbReference>
<dbReference type="AlphaFoldDB" id="A0A1L6TG18"/>
<name>A0A1L6TG18_PISSA</name>
<dbReference type="Pfam" id="PF25876">
    <property type="entry name" value="HH_MFP_RND"/>
    <property type="match status" value="1"/>
</dbReference>
<dbReference type="PANTHER" id="PTHR30469">
    <property type="entry name" value="MULTIDRUG RESISTANCE PROTEIN MDTA"/>
    <property type="match status" value="1"/>
</dbReference>
<dbReference type="NCBIfam" id="TIGR01730">
    <property type="entry name" value="RND_mfp"/>
    <property type="match status" value="1"/>
</dbReference>
<dbReference type="FunFam" id="2.40.30.170:FF:000010">
    <property type="entry name" value="Efflux RND transporter periplasmic adaptor subunit"/>
    <property type="match status" value="1"/>
</dbReference>
<dbReference type="InterPro" id="IPR058624">
    <property type="entry name" value="MdtA-like_HH"/>
</dbReference>
<gene>
    <name evidence="5" type="primary">mexH</name>
    <name evidence="5" type="ORF">KU39_151</name>
</gene>
<feature type="domain" description="CusB-like beta-barrel" evidence="4">
    <location>
        <begin position="204"/>
        <end position="275"/>
    </location>
</feature>
<reference evidence="5 6" key="1">
    <citation type="journal article" date="2014" name="Genome Announc.">
        <title>Comparative Genome Analysis of Two Isolates of the Fish Pathogen Piscirickettsia salmonis from Different Hosts Reveals Major Differences in Virulence-Associated Secretion Systems.</title>
        <authorList>
            <person name="Bohle H."/>
            <person name="Henriquez P."/>
            <person name="Grothusen H."/>
            <person name="Navas E."/>
            <person name="Sandoval A."/>
            <person name="Bustamante F."/>
            <person name="Bustos P."/>
            <person name="Mancilla M."/>
        </authorList>
    </citation>
    <scope>NUCLEOTIDE SEQUENCE [LARGE SCALE GENOMIC DNA]</scope>
    <source>
        <strain evidence="6">B1-32597</strain>
    </source>
</reference>
<evidence type="ECO:0000313" key="5">
    <source>
        <dbReference type="EMBL" id="ALB21337.1"/>
    </source>
</evidence>
<dbReference type="Gene3D" id="2.40.30.170">
    <property type="match status" value="1"/>
</dbReference>
<evidence type="ECO:0000256" key="1">
    <source>
        <dbReference type="ARBA" id="ARBA00009477"/>
    </source>
</evidence>
<dbReference type="Pfam" id="PF25917">
    <property type="entry name" value="BSH_RND"/>
    <property type="match status" value="1"/>
</dbReference>
<dbReference type="Gene3D" id="1.10.287.470">
    <property type="entry name" value="Helix hairpin bin"/>
    <property type="match status" value="1"/>
</dbReference>
<dbReference type="Gene3D" id="2.40.420.20">
    <property type="match status" value="1"/>
</dbReference>
<dbReference type="GO" id="GO:0015562">
    <property type="term" value="F:efflux transmembrane transporter activity"/>
    <property type="evidence" value="ECO:0007669"/>
    <property type="project" value="TreeGrafter"/>
</dbReference>
<evidence type="ECO:0000313" key="6">
    <source>
        <dbReference type="Proteomes" id="UP000029558"/>
    </source>
</evidence>
<comment type="similarity">
    <text evidence="1">Belongs to the membrane fusion protein (MFP) (TC 8.A.1) family.</text>
</comment>
<dbReference type="RefSeq" id="WP_017376143.1">
    <property type="nucleotide sequence ID" value="NZ_CP012508.1"/>
</dbReference>
<dbReference type="OrthoDB" id="9806939at2"/>
<dbReference type="SMR" id="A0A1L6TG18"/>
<protein>
    <submittedName>
        <fullName evidence="5">Multidrug efflux RND transporter periplasmic adaptor subunit MexH</fullName>
    </submittedName>
</protein>
<dbReference type="Proteomes" id="UP000029558">
    <property type="component" value="Chromosome"/>
</dbReference>
<feature type="domain" description="Multidrug resistance protein MdtA-like barrel-sandwich hybrid" evidence="3">
    <location>
        <begin position="71"/>
        <end position="191"/>
    </location>
</feature>
<dbReference type="GO" id="GO:1990281">
    <property type="term" value="C:efflux pump complex"/>
    <property type="evidence" value="ECO:0007669"/>
    <property type="project" value="TreeGrafter"/>
</dbReference>
<evidence type="ECO:0000259" key="4">
    <source>
        <dbReference type="Pfam" id="PF25954"/>
    </source>
</evidence>
<dbReference type="Gene3D" id="2.40.50.100">
    <property type="match status" value="1"/>
</dbReference>
<organism evidence="5 6">
    <name type="scientific">Piscirickettsia salmonis</name>
    <dbReference type="NCBI Taxonomy" id="1238"/>
    <lineage>
        <taxon>Bacteria</taxon>
        <taxon>Pseudomonadati</taxon>
        <taxon>Pseudomonadota</taxon>
        <taxon>Gammaproteobacteria</taxon>
        <taxon>Thiotrichales</taxon>
        <taxon>Piscirickettsiaceae</taxon>
        <taxon>Piscirickettsia</taxon>
    </lineage>
</organism>
<proteinExistence type="inferred from homology"/>
<feature type="domain" description="Multidrug resistance protein MdtA-like alpha-helical hairpin" evidence="2">
    <location>
        <begin position="107"/>
        <end position="165"/>
    </location>
</feature>
<evidence type="ECO:0000259" key="3">
    <source>
        <dbReference type="Pfam" id="PF25917"/>
    </source>
</evidence>
<dbReference type="InterPro" id="IPR058792">
    <property type="entry name" value="Beta-barrel_RND_2"/>
</dbReference>
<dbReference type="SUPFAM" id="SSF111369">
    <property type="entry name" value="HlyD-like secretion proteins"/>
    <property type="match status" value="1"/>
</dbReference>
<dbReference type="EMBL" id="CP012508">
    <property type="protein sequence ID" value="ALB21337.1"/>
    <property type="molecule type" value="Genomic_DNA"/>
</dbReference>
<dbReference type="InterPro" id="IPR006143">
    <property type="entry name" value="RND_pump_MFP"/>
</dbReference>
<evidence type="ECO:0000259" key="2">
    <source>
        <dbReference type="Pfam" id="PF25876"/>
    </source>
</evidence>